<dbReference type="Proteomes" id="UP000070463">
    <property type="component" value="Unassembled WGS sequence"/>
</dbReference>
<evidence type="ECO:0000313" key="1">
    <source>
        <dbReference type="EMBL" id="KXA97176.1"/>
    </source>
</evidence>
<dbReference type="EMBL" id="LHXR01000041">
    <property type="protein sequence ID" value="KXA97176.1"/>
    <property type="molecule type" value="Genomic_DNA"/>
</dbReference>
<gene>
    <name evidence="1" type="ORF">AKJ37_03585</name>
</gene>
<dbReference type="AlphaFoldDB" id="A0A133USU8"/>
<proteinExistence type="predicted"/>
<sequence length="70" mass="7689">MGLIKNGDFVLADDSFARYYHHIGYGETPGFGISLRERNIAGGIFISGNIDCITKKGVELAKILEKSLEQ</sequence>
<comment type="caution">
    <text evidence="1">The sequence shown here is derived from an EMBL/GenBank/DDBJ whole genome shotgun (WGS) entry which is preliminary data.</text>
</comment>
<accession>A0A133USU8</accession>
<keyword evidence="2" id="KW-1185">Reference proteome</keyword>
<name>A0A133USU8_9EURY</name>
<evidence type="ECO:0000313" key="2">
    <source>
        <dbReference type="Proteomes" id="UP000070463"/>
    </source>
</evidence>
<organism evidence="1 2">
    <name type="scientific">candidate division MSBL1 archaeon SCGC-AAA259I09</name>
    <dbReference type="NCBI Taxonomy" id="1698267"/>
    <lineage>
        <taxon>Archaea</taxon>
        <taxon>Methanobacteriati</taxon>
        <taxon>Methanobacteriota</taxon>
        <taxon>candidate division MSBL1</taxon>
    </lineage>
</organism>
<reference evidence="1 2" key="1">
    <citation type="journal article" date="2016" name="Sci. Rep.">
        <title>Metabolic traits of an uncultured archaeal lineage -MSBL1- from brine pools of the Red Sea.</title>
        <authorList>
            <person name="Mwirichia R."/>
            <person name="Alam I."/>
            <person name="Rashid M."/>
            <person name="Vinu M."/>
            <person name="Ba-Alawi W."/>
            <person name="Anthony Kamau A."/>
            <person name="Kamanda Ngugi D."/>
            <person name="Goker M."/>
            <person name="Klenk H.P."/>
            <person name="Bajic V."/>
            <person name="Stingl U."/>
        </authorList>
    </citation>
    <scope>NUCLEOTIDE SEQUENCE [LARGE SCALE GENOMIC DNA]</scope>
    <source>
        <strain evidence="1">SCGC-AAA259I09</strain>
    </source>
</reference>
<protein>
    <submittedName>
        <fullName evidence="1">Uncharacterized protein</fullName>
    </submittedName>
</protein>